<keyword evidence="1 4" id="KW-0349">Heme</keyword>
<feature type="binding site" description="axial binding residue" evidence="4">
    <location>
        <position position="447"/>
    </location>
    <ligand>
        <name>heme</name>
        <dbReference type="ChEBI" id="CHEBI:30413"/>
    </ligand>
    <ligandPart>
        <name>Fe</name>
        <dbReference type="ChEBI" id="CHEBI:18248"/>
    </ligandPart>
</feature>
<dbReference type="PRINTS" id="PR00385">
    <property type="entry name" value="P450"/>
</dbReference>
<name>A0AAJ0CIA4_9HYPO</name>
<dbReference type="EMBL" id="JASWJB010000352">
    <property type="protein sequence ID" value="KAK2591231.1"/>
    <property type="molecule type" value="Genomic_DNA"/>
</dbReference>
<evidence type="ECO:0000256" key="3">
    <source>
        <dbReference type="ARBA" id="ARBA00023004"/>
    </source>
</evidence>
<dbReference type="InterPro" id="IPR001128">
    <property type="entry name" value="Cyt_P450"/>
</dbReference>
<gene>
    <name evidence="5" type="ORF">QQS21_011073</name>
</gene>
<dbReference type="InterPro" id="IPR002401">
    <property type="entry name" value="Cyt_P450_E_grp-I"/>
</dbReference>
<reference evidence="5" key="1">
    <citation type="submission" date="2023-06" db="EMBL/GenBank/DDBJ databases">
        <title>Conoideocrella luteorostrata (Hypocreales: Clavicipitaceae), a potential biocontrol fungus for elongate hemlock scale in United States Christmas tree production areas.</title>
        <authorList>
            <person name="Barrett H."/>
            <person name="Lovett B."/>
            <person name="Macias A.M."/>
            <person name="Stajich J.E."/>
            <person name="Kasson M.T."/>
        </authorList>
    </citation>
    <scope>NUCLEOTIDE SEQUENCE</scope>
    <source>
        <strain evidence="5">ARSEF 14590</strain>
    </source>
</reference>
<organism evidence="5 6">
    <name type="scientific">Conoideocrella luteorostrata</name>
    <dbReference type="NCBI Taxonomy" id="1105319"/>
    <lineage>
        <taxon>Eukaryota</taxon>
        <taxon>Fungi</taxon>
        <taxon>Dikarya</taxon>
        <taxon>Ascomycota</taxon>
        <taxon>Pezizomycotina</taxon>
        <taxon>Sordariomycetes</taxon>
        <taxon>Hypocreomycetidae</taxon>
        <taxon>Hypocreales</taxon>
        <taxon>Clavicipitaceae</taxon>
        <taxon>Conoideocrella</taxon>
    </lineage>
</organism>
<dbReference type="Gene3D" id="1.10.630.10">
    <property type="entry name" value="Cytochrome P450"/>
    <property type="match status" value="1"/>
</dbReference>
<evidence type="ECO:0008006" key="7">
    <source>
        <dbReference type="Google" id="ProtNLM"/>
    </source>
</evidence>
<evidence type="ECO:0000256" key="4">
    <source>
        <dbReference type="PIRSR" id="PIRSR602401-1"/>
    </source>
</evidence>
<dbReference type="InterPro" id="IPR050121">
    <property type="entry name" value="Cytochrome_P450_monoxygenase"/>
</dbReference>
<dbReference type="PRINTS" id="PR00463">
    <property type="entry name" value="EP450I"/>
</dbReference>
<keyword evidence="3 4" id="KW-0408">Iron</keyword>
<dbReference type="PANTHER" id="PTHR24305">
    <property type="entry name" value="CYTOCHROME P450"/>
    <property type="match status" value="1"/>
</dbReference>
<keyword evidence="6" id="KW-1185">Reference proteome</keyword>
<comment type="cofactor">
    <cofactor evidence="4">
        <name>heme</name>
        <dbReference type="ChEBI" id="CHEBI:30413"/>
    </cofactor>
</comment>
<dbReference type="AlphaFoldDB" id="A0AAJ0CIA4"/>
<dbReference type="PANTHER" id="PTHR24305:SF222">
    <property type="entry name" value="CYTOCHROME P450 MONOOXYGENASE STCS"/>
    <property type="match status" value="1"/>
</dbReference>
<dbReference type="Proteomes" id="UP001251528">
    <property type="component" value="Unassembled WGS sequence"/>
</dbReference>
<comment type="caution">
    <text evidence="5">The sequence shown here is derived from an EMBL/GenBank/DDBJ whole genome shotgun (WGS) entry which is preliminary data.</text>
</comment>
<dbReference type="Pfam" id="PF00067">
    <property type="entry name" value="p450"/>
    <property type="match status" value="1"/>
</dbReference>
<dbReference type="CDD" id="cd11051">
    <property type="entry name" value="CYP59-like"/>
    <property type="match status" value="1"/>
</dbReference>
<dbReference type="GO" id="GO:0004497">
    <property type="term" value="F:monooxygenase activity"/>
    <property type="evidence" value="ECO:0007669"/>
    <property type="project" value="InterPro"/>
</dbReference>
<proteinExistence type="predicted"/>
<dbReference type="GO" id="GO:0016705">
    <property type="term" value="F:oxidoreductase activity, acting on paired donors, with incorporation or reduction of molecular oxygen"/>
    <property type="evidence" value="ECO:0007669"/>
    <property type="project" value="InterPro"/>
</dbReference>
<evidence type="ECO:0000313" key="6">
    <source>
        <dbReference type="Proteomes" id="UP001251528"/>
    </source>
</evidence>
<accession>A0AAJ0CIA4</accession>
<evidence type="ECO:0000256" key="2">
    <source>
        <dbReference type="ARBA" id="ARBA00022723"/>
    </source>
</evidence>
<keyword evidence="2 4" id="KW-0479">Metal-binding</keyword>
<evidence type="ECO:0000256" key="1">
    <source>
        <dbReference type="ARBA" id="ARBA00022617"/>
    </source>
</evidence>
<protein>
    <recommendedName>
        <fullName evidence="7">Cytochrome P450</fullName>
    </recommendedName>
</protein>
<dbReference type="InterPro" id="IPR036396">
    <property type="entry name" value="Cyt_P450_sf"/>
</dbReference>
<dbReference type="GO" id="GO:0020037">
    <property type="term" value="F:heme binding"/>
    <property type="evidence" value="ECO:0007669"/>
    <property type="project" value="InterPro"/>
</dbReference>
<sequence>MNVPTFGSLQAMLLASLLLAGAYLYSKLYYLRITQNAHIPQLPSSLLWGHLLLFDKFTKQGVVDRHPDAIFSEMHERIGKPPIMLLDNWPIVPPMVIVANHEVAEQISRPTSIFPYSNEKWKDVRKRFNPGFAPHHLMTLLPVILQKAQTYLKILDHFADEGRSFSLDQHTTNLTFDIIGAVTMGEEMNAQQLDPRQQGELVGMFKELIKTFADDKLQLPWWLIPRIYLKRRRLGRLIANKLKTIVQSNFQRVREEFNATPSRSILALSLQDMQALTPEILAETCDQLKTFLFAGHDSTSSLICWAIYELSRTPHALQAVRDELDEIFGRETTRDPTAICQKLLAQGGDELIRKMTYISAVLKECLRLYPPAGSVRVLNPGTGLVVKTSQGDYNLDGNWIYINHYIIHRDQDVYGDTANDFVPERWLTGDSLPPSVWRPFERGPRNCIGQELANIEARAIIALLAHRYTFEKVGLGELDLDKAGQPVMNDKGQFATKSKLYLTIQITGKPVDGMMLKVRRTSP</sequence>
<dbReference type="SUPFAM" id="SSF48264">
    <property type="entry name" value="Cytochrome P450"/>
    <property type="match status" value="1"/>
</dbReference>
<dbReference type="GO" id="GO:0005506">
    <property type="term" value="F:iron ion binding"/>
    <property type="evidence" value="ECO:0007669"/>
    <property type="project" value="InterPro"/>
</dbReference>
<evidence type="ECO:0000313" key="5">
    <source>
        <dbReference type="EMBL" id="KAK2591231.1"/>
    </source>
</evidence>